<organism evidence="3 4">
    <name type="scientific">Streptomyces plumbiresistens</name>
    <dbReference type="NCBI Taxonomy" id="511811"/>
    <lineage>
        <taxon>Bacteria</taxon>
        <taxon>Bacillati</taxon>
        <taxon>Actinomycetota</taxon>
        <taxon>Actinomycetes</taxon>
        <taxon>Kitasatosporales</taxon>
        <taxon>Streptomycetaceae</taxon>
        <taxon>Streptomyces</taxon>
    </lineage>
</organism>
<name>A0ABP7TD55_9ACTN</name>
<feature type="domain" description="Isochorismatase-like" evidence="2">
    <location>
        <begin position="12"/>
        <end position="184"/>
    </location>
</feature>
<dbReference type="RefSeq" id="WP_345570427.1">
    <property type="nucleotide sequence ID" value="NZ_BAAAZX010000036.1"/>
</dbReference>
<dbReference type="EMBL" id="BAAAZX010000036">
    <property type="protein sequence ID" value="GAA4024579.1"/>
    <property type="molecule type" value="Genomic_DNA"/>
</dbReference>
<evidence type="ECO:0000256" key="1">
    <source>
        <dbReference type="ARBA" id="ARBA00022801"/>
    </source>
</evidence>
<accession>A0ABP7TD55</accession>
<keyword evidence="4" id="KW-1185">Reference proteome</keyword>
<proteinExistence type="predicted"/>
<comment type="caution">
    <text evidence="3">The sequence shown here is derived from an EMBL/GenBank/DDBJ whole genome shotgun (WGS) entry which is preliminary data.</text>
</comment>
<protein>
    <submittedName>
        <fullName evidence="3">Cysteine hydrolase</fullName>
    </submittedName>
</protein>
<dbReference type="PANTHER" id="PTHR43540">
    <property type="entry name" value="PEROXYUREIDOACRYLATE/UREIDOACRYLATE AMIDOHYDROLASE-RELATED"/>
    <property type="match status" value="1"/>
</dbReference>
<dbReference type="Pfam" id="PF00857">
    <property type="entry name" value="Isochorismatase"/>
    <property type="match status" value="1"/>
</dbReference>
<dbReference type="InterPro" id="IPR036380">
    <property type="entry name" value="Isochorismatase-like_sf"/>
</dbReference>
<evidence type="ECO:0000259" key="2">
    <source>
        <dbReference type="Pfam" id="PF00857"/>
    </source>
</evidence>
<dbReference type="PANTHER" id="PTHR43540:SF16">
    <property type="entry name" value="ISOCHORISMATASE-LIKE DOMAIN-CONTAINING PROTEIN"/>
    <property type="match status" value="1"/>
</dbReference>
<dbReference type="CDD" id="cd00431">
    <property type="entry name" value="cysteine_hydrolases"/>
    <property type="match status" value="1"/>
</dbReference>
<gene>
    <name evidence="3" type="ORF">GCM10022232_82460</name>
</gene>
<dbReference type="GO" id="GO:0016787">
    <property type="term" value="F:hydrolase activity"/>
    <property type="evidence" value="ECO:0007669"/>
    <property type="project" value="UniProtKB-KW"/>
</dbReference>
<dbReference type="InterPro" id="IPR000868">
    <property type="entry name" value="Isochorismatase-like_dom"/>
</dbReference>
<dbReference type="Gene3D" id="3.40.50.850">
    <property type="entry name" value="Isochorismatase-like"/>
    <property type="match status" value="1"/>
</dbReference>
<dbReference type="Proteomes" id="UP001500456">
    <property type="component" value="Unassembled WGS sequence"/>
</dbReference>
<dbReference type="SUPFAM" id="SSF52499">
    <property type="entry name" value="Isochorismatase-like hydrolases"/>
    <property type="match status" value="1"/>
</dbReference>
<dbReference type="InterPro" id="IPR050272">
    <property type="entry name" value="Isochorismatase-like_hydrls"/>
</dbReference>
<reference evidence="4" key="1">
    <citation type="journal article" date="2019" name="Int. J. Syst. Evol. Microbiol.">
        <title>The Global Catalogue of Microorganisms (GCM) 10K type strain sequencing project: providing services to taxonomists for standard genome sequencing and annotation.</title>
        <authorList>
            <consortium name="The Broad Institute Genomics Platform"/>
            <consortium name="The Broad Institute Genome Sequencing Center for Infectious Disease"/>
            <person name="Wu L."/>
            <person name="Ma J."/>
        </authorList>
    </citation>
    <scope>NUCLEOTIDE SEQUENCE [LARGE SCALE GENOMIC DNA]</scope>
    <source>
        <strain evidence="4">JCM 16924</strain>
    </source>
</reference>
<sequence length="211" mass="23185">MTDTQYEPAHTGLLLVDPYNDFLSEGGKLWPLVEEVATEVGLLDNLRAVTAAARAAGIQVFVVPHRRWREGNYANWNYLNRDQAGGNEARIFEAGSWGGEWHPDFAPQESDVVVLEHWAQSGFANTDLDFQLKKHGITHVVSIGMLANTCIESTSRFAMELGYHVALVRGATAAWTREMLHAAHELNGPTYAHAIVTADEIVAAFKGTQAA</sequence>
<evidence type="ECO:0000313" key="3">
    <source>
        <dbReference type="EMBL" id="GAA4024579.1"/>
    </source>
</evidence>
<evidence type="ECO:0000313" key="4">
    <source>
        <dbReference type="Proteomes" id="UP001500456"/>
    </source>
</evidence>
<keyword evidence="1 3" id="KW-0378">Hydrolase</keyword>